<feature type="transmembrane region" description="Helical" evidence="1">
    <location>
        <begin position="12"/>
        <end position="33"/>
    </location>
</feature>
<evidence type="ECO:0000256" key="1">
    <source>
        <dbReference type="SAM" id="Phobius"/>
    </source>
</evidence>
<dbReference type="Pfam" id="PF10318">
    <property type="entry name" value="7TM_GPCR_Srh"/>
    <property type="match status" value="1"/>
</dbReference>
<feature type="transmembrane region" description="Helical" evidence="1">
    <location>
        <begin position="45"/>
        <end position="69"/>
    </location>
</feature>
<sequence>MPFDLESFYNIFLNATICLKLASYAVTFCVMFYNTPSSMRVLAKFMCNLLFWDFATHVVWVGFHAFPMMPLMCFRLDGVLASFFFYERFGHLFFLTFFTNSVNVATAIFLCFQFRLWVIRYGQSKFNSKKAQIYGYCIIVHLTVTAIIVGLYTTWPLGVDDYPEPISSEERRNLFCFQPRAAGSQVFLFSFIGFLVGIMTGIVVLVFLSFREVNKNRNLIAEKTAKLQKVFLESLLFLSGIPINIGGIPCVIICFICYFPEVHNAQLVVVICLLIASIYGPLMCVSTLLLFKPYRNAVKRVLKRIIFIGRMRSINTVHVSTVKGLSSRLTE</sequence>
<evidence type="ECO:0000313" key="2">
    <source>
        <dbReference type="Proteomes" id="UP000095287"/>
    </source>
</evidence>
<keyword evidence="1" id="KW-1133">Transmembrane helix</keyword>
<feature type="transmembrane region" description="Helical" evidence="1">
    <location>
        <begin position="187"/>
        <end position="210"/>
    </location>
</feature>
<reference evidence="3" key="1">
    <citation type="submission" date="2016-11" db="UniProtKB">
        <authorList>
            <consortium name="WormBaseParasite"/>
        </authorList>
    </citation>
    <scope>IDENTIFICATION</scope>
</reference>
<feature type="transmembrane region" description="Helical" evidence="1">
    <location>
        <begin position="230"/>
        <end position="259"/>
    </location>
</feature>
<dbReference type="Proteomes" id="UP000095287">
    <property type="component" value="Unplaced"/>
</dbReference>
<evidence type="ECO:0000313" key="3">
    <source>
        <dbReference type="WBParaSite" id="L893_g18284.t1"/>
    </source>
</evidence>
<keyword evidence="1" id="KW-0472">Membrane</keyword>
<accession>A0A1I7YNS8</accession>
<protein>
    <submittedName>
        <fullName evidence="3">G_PROTEIN_RECEP_F1_2 domain-containing protein</fullName>
    </submittedName>
</protein>
<name>A0A1I7YNS8_9BILA</name>
<dbReference type="AlphaFoldDB" id="A0A1I7YNS8"/>
<keyword evidence="1" id="KW-0812">Transmembrane</keyword>
<proteinExistence type="predicted"/>
<dbReference type="WBParaSite" id="L893_g18284.t1">
    <property type="protein sequence ID" value="L893_g18284.t1"/>
    <property type="gene ID" value="L893_g18284"/>
</dbReference>
<feature type="transmembrane region" description="Helical" evidence="1">
    <location>
        <begin position="89"/>
        <end position="112"/>
    </location>
</feature>
<feature type="transmembrane region" description="Helical" evidence="1">
    <location>
        <begin position="265"/>
        <end position="291"/>
    </location>
</feature>
<feature type="transmembrane region" description="Helical" evidence="1">
    <location>
        <begin position="133"/>
        <end position="155"/>
    </location>
</feature>
<organism evidence="2 3">
    <name type="scientific">Steinernema glaseri</name>
    <dbReference type="NCBI Taxonomy" id="37863"/>
    <lineage>
        <taxon>Eukaryota</taxon>
        <taxon>Metazoa</taxon>
        <taxon>Ecdysozoa</taxon>
        <taxon>Nematoda</taxon>
        <taxon>Chromadorea</taxon>
        <taxon>Rhabditida</taxon>
        <taxon>Tylenchina</taxon>
        <taxon>Panagrolaimomorpha</taxon>
        <taxon>Strongyloidoidea</taxon>
        <taxon>Steinernematidae</taxon>
        <taxon>Steinernema</taxon>
    </lineage>
</organism>
<keyword evidence="2" id="KW-1185">Reference proteome</keyword>
<dbReference type="InterPro" id="IPR019422">
    <property type="entry name" value="7TM_GPCR_serpentine_rcpt_Srh"/>
</dbReference>